<evidence type="ECO:0000256" key="1">
    <source>
        <dbReference type="SAM" id="SignalP"/>
    </source>
</evidence>
<protein>
    <submittedName>
        <fullName evidence="2">Uncharacterized protein</fullName>
    </submittedName>
</protein>
<accession>D3BNI0</accession>
<comment type="caution">
    <text evidence="2">The sequence shown here is derived from an EMBL/GenBank/DDBJ whole genome shotgun (WGS) entry which is preliminary data.</text>
</comment>
<gene>
    <name evidence="2" type="ORF">PPL_09683</name>
</gene>
<organism evidence="2 3">
    <name type="scientific">Heterostelium pallidum (strain ATCC 26659 / Pp 5 / PN500)</name>
    <name type="common">Cellular slime mold</name>
    <name type="synonym">Polysphondylium pallidum</name>
    <dbReference type="NCBI Taxonomy" id="670386"/>
    <lineage>
        <taxon>Eukaryota</taxon>
        <taxon>Amoebozoa</taxon>
        <taxon>Evosea</taxon>
        <taxon>Eumycetozoa</taxon>
        <taxon>Dictyostelia</taxon>
        <taxon>Acytosteliales</taxon>
        <taxon>Acytosteliaceae</taxon>
        <taxon>Heterostelium</taxon>
    </lineage>
</organism>
<feature type="chain" id="PRO_5003041348" evidence="1">
    <location>
        <begin position="17"/>
        <end position="137"/>
    </location>
</feature>
<dbReference type="Proteomes" id="UP000001396">
    <property type="component" value="Unassembled WGS sequence"/>
</dbReference>
<dbReference type="GeneID" id="31365158"/>
<evidence type="ECO:0000313" key="3">
    <source>
        <dbReference type="Proteomes" id="UP000001396"/>
    </source>
</evidence>
<reference evidence="2 3" key="1">
    <citation type="journal article" date="2011" name="Genome Res.">
        <title>Phylogeny-wide analysis of social amoeba genomes highlights ancient origins for complex intercellular communication.</title>
        <authorList>
            <person name="Heidel A.J."/>
            <person name="Lawal H.M."/>
            <person name="Felder M."/>
            <person name="Schilde C."/>
            <person name="Helps N.R."/>
            <person name="Tunggal B."/>
            <person name="Rivero F."/>
            <person name="John U."/>
            <person name="Schleicher M."/>
            <person name="Eichinger L."/>
            <person name="Platzer M."/>
            <person name="Noegel A.A."/>
            <person name="Schaap P."/>
            <person name="Gloeckner G."/>
        </authorList>
    </citation>
    <scope>NUCLEOTIDE SEQUENCE [LARGE SCALE GENOMIC DNA]</scope>
    <source>
        <strain evidence="3">ATCC 26659 / Pp 5 / PN500</strain>
    </source>
</reference>
<keyword evidence="1" id="KW-0732">Signal</keyword>
<dbReference type="AlphaFoldDB" id="D3BNI0"/>
<dbReference type="RefSeq" id="XP_020429063.1">
    <property type="nucleotide sequence ID" value="XM_020580476.1"/>
</dbReference>
<keyword evidence="3" id="KW-1185">Reference proteome</keyword>
<dbReference type="EMBL" id="ADBJ01000044">
    <property type="protein sequence ID" value="EFA76931.1"/>
    <property type="molecule type" value="Genomic_DNA"/>
</dbReference>
<sequence>MKLLIIFCVMIGVCSAIQYSRGCYKGDVKPNSEVMIVSVNVPRSSSQLALNAIVKGDVCITVTSNSREYIFKNINNFSDPPIFAKGVENARLSEINATNPQDRVTYGGKVWVKQTSYPFIGLTAITVTIKDPVKISP</sequence>
<feature type="signal peptide" evidence="1">
    <location>
        <begin position="1"/>
        <end position="16"/>
    </location>
</feature>
<evidence type="ECO:0000313" key="2">
    <source>
        <dbReference type="EMBL" id="EFA76931.1"/>
    </source>
</evidence>
<proteinExistence type="predicted"/>
<name>D3BNI0_HETP5</name>
<dbReference type="InParanoid" id="D3BNI0"/>